<accession>A0ABQ5KYK8</accession>
<name>A0ABQ5KYK8_9EUKA</name>
<gene>
    <name evidence="1" type="ORF">ADUPG1_009165</name>
</gene>
<dbReference type="InterPro" id="IPR017943">
    <property type="entry name" value="Bactericidal_perm-incr_a/b_dom"/>
</dbReference>
<dbReference type="Proteomes" id="UP001057375">
    <property type="component" value="Unassembled WGS sequence"/>
</dbReference>
<dbReference type="Gene3D" id="3.15.10.10">
    <property type="entry name" value="Bactericidal permeability-increasing protein, domain 1"/>
    <property type="match status" value="1"/>
</dbReference>
<reference evidence="1" key="1">
    <citation type="submission" date="2022-03" db="EMBL/GenBank/DDBJ databases">
        <title>Draft genome sequence of Aduncisulcus paluster, a free-living microaerophilic Fornicata.</title>
        <authorList>
            <person name="Yuyama I."/>
            <person name="Kume K."/>
            <person name="Tamura T."/>
            <person name="Inagaki Y."/>
            <person name="Hashimoto T."/>
        </authorList>
    </citation>
    <scope>NUCLEOTIDE SEQUENCE</scope>
    <source>
        <strain evidence="1">NY0171</strain>
    </source>
</reference>
<comment type="caution">
    <text evidence="1">The sequence shown here is derived from an EMBL/GenBank/DDBJ whole genome shotgun (WGS) entry which is preliminary data.</text>
</comment>
<dbReference type="EMBL" id="BQXS01011151">
    <property type="protein sequence ID" value="GKT36145.1"/>
    <property type="molecule type" value="Genomic_DNA"/>
</dbReference>
<dbReference type="SUPFAM" id="SSF55394">
    <property type="entry name" value="Bactericidal permeability-increasing protein, BPI"/>
    <property type="match status" value="1"/>
</dbReference>
<evidence type="ECO:0000313" key="2">
    <source>
        <dbReference type="Proteomes" id="UP001057375"/>
    </source>
</evidence>
<keyword evidence="2" id="KW-1185">Reference proteome</keyword>
<evidence type="ECO:0000313" key="1">
    <source>
        <dbReference type="EMBL" id="GKT36145.1"/>
    </source>
</evidence>
<protein>
    <submittedName>
        <fullName evidence="1">Uncharacterized protein</fullName>
    </submittedName>
</protein>
<sequence>MVLPGATFKTTLTKQGIYDLVVVGLKPPTVALINDLQIDDISVDFDAGIGKGEITFENIAVDSFTFWPTEDIVLSFIPSSHSLFATMGGAGLVMSLDYSLKLLTFPYSSASGSAMITVQDLSATGTAVWETKPDTSDHRCGDDDGCGYVYWLTLNGLKFSIGEFSIDFLGYVDPIIATLTNFLTTTLTPIITELLSNTFQEAVDEALDSPMSGIGYNFPTHNHTYFYSSAAGDVTISDDFMVLTNFSTHTQKLSNKHDVPEYPKYFLNPLTLEDDPFYYPTMPDILAGNDVSVFLTPAVLTNDLYQQFVIDRLWWSKRNEFFASKYKTVCVGERLGCGQRKQYERIDPTSVIFEADTYTSLGIPELLDCAGCDLEVDWAFFDLDLPPVVPVITSIAADGFSIEYDSVVINLRGLNSDDGTLVFAKSFIATMNFKGILISDHVYLNLVQAFSSLDNFAYFDNPNNPTTTTNNDDDLSKYSVLISITSAFYLDALFKNYFYDNFACLDNFAYFDNPNNPTTTTNNDDDLSKYSVLISITSAFYLDALFKNYFYDNFAWFLSIPLGYDISCLLKDEEMYYSASDAWISVSTNISQCCCNLGHWKDDSDRQDDGTFICTIDL</sequence>
<proteinExistence type="predicted"/>
<organism evidence="1 2">
    <name type="scientific">Aduncisulcus paluster</name>
    <dbReference type="NCBI Taxonomy" id="2918883"/>
    <lineage>
        <taxon>Eukaryota</taxon>
        <taxon>Metamonada</taxon>
        <taxon>Carpediemonas-like organisms</taxon>
        <taxon>Aduncisulcus</taxon>
    </lineage>
</organism>